<dbReference type="GO" id="GO:0046416">
    <property type="term" value="P:D-amino acid metabolic process"/>
    <property type="evidence" value="ECO:0007669"/>
    <property type="project" value="InterPro"/>
</dbReference>
<comment type="similarity">
    <text evidence="2 10">Belongs to the class-IV pyridoxal-phosphate-dependent aminotransferase family.</text>
</comment>
<dbReference type="PANTHER" id="PTHR42743:SF10">
    <property type="entry name" value="D-ALANINE AMINOTRANSFERASE"/>
    <property type="match status" value="1"/>
</dbReference>
<proteinExistence type="inferred from homology"/>
<dbReference type="PROSITE" id="PS00770">
    <property type="entry name" value="AA_TRANSFER_CLASS_4"/>
    <property type="match status" value="1"/>
</dbReference>
<protein>
    <recommendedName>
        <fullName evidence="5 12">D-alanine aminotransferase</fullName>
        <ecNumber evidence="4 12">2.6.1.21</ecNumber>
    </recommendedName>
</protein>
<dbReference type="STRING" id="201973.SAMN04488025_14518"/>
<comment type="function">
    <text evidence="12">Acts on the D-isomers of alanine, leucine, aspartate, glutamate, aminobutyrate, norvaline and asparagine. The enzyme transfers an amino group from a substrate D-amino acid to the pyridoxal phosphate cofactor to form pyridoxamine and an alpha-keto acid in the first half-reaction.</text>
</comment>
<dbReference type="InterPro" id="IPR043132">
    <property type="entry name" value="BCAT-like_C"/>
</dbReference>
<dbReference type="GO" id="GO:0030170">
    <property type="term" value="F:pyridoxal phosphate binding"/>
    <property type="evidence" value="ECO:0007669"/>
    <property type="project" value="InterPro"/>
</dbReference>
<dbReference type="SUPFAM" id="SSF56752">
    <property type="entry name" value="D-aminoacid aminotransferase-like PLP-dependent enzymes"/>
    <property type="match status" value="1"/>
</dbReference>
<dbReference type="InterPro" id="IPR043131">
    <property type="entry name" value="BCAT-like_N"/>
</dbReference>
<dbReference type="OrthoDB" id="9805628at2"/>
<evidence type="ECO:0000256" key="8">
    <source>
        <dbReference type="ARBA" id="ARBA00022898"/>
    </source>
</evidence>
<sequence length="289" mass="32077">MILWNDRLIPRSEASVDIEDRGYQFGDGIYEVIRVYGGKPFYLAEHLERLEKSARAIRLPLPWDSGLLAEKLNQLVEANRLVEGTIYLQVTRGPAPRNHAFPEKAEPVLVAYTTEVPRPEAMLKEGIRTCTHKDIRWLRCDIKSLNLLGAVLAKQEAVEKGCKEAILVRDGTVTEGSSSNVFIVREGTLYTHPADNLILHGITRAIVLKCAGEAGIPVKEEAFSVDALHDADEVFITGTMVEVCPVTHVDDRKIGSGVPGPVTRRLQQAFDEQIARQCGARDGIMGERR</sequence>
<dbReference type="GO" id="GO:0046394">
    <property type="term" value="P:carboxylic acid biosynthetic process"/>
    <property type="evidence" value="ECO:0007669"/>
    <property type="project" value="UniProtKB-ARBA"/>
</dbReference>
<dbReference type="Pfam" id="PF01063">
    <property type="entry name" value="Aminotran_4"/>
    <property type="match status" value="1"/>
</dbReference>
<gene>
    <name evidence="13" type="ORF">SAMN04488025_14518</name>
</gene>
<dbReference type="FunFam" id="3.30.470.10:FF:000009">
    <property type="entry name" value="D-alanine aminotransferase"/>
    <property type="match status" value="1"/>
</dbReference>
<dbReference type="NCBIfam" id="NF005209">
    <property type="entry name" value="PRK06680.1"/>
    <property type="match status" value="1"/>
</dbReference>
<evidence type="ECO:0000256" key="9">
    <source>
        <dbReference type="ARBA" id="ARBA00047911"/>
    </source>
</evidence>
<keyword evidence="8 11" id="KW-0663">Pyridoxal phosphate</keyword>
<evidence type="ECO:0000256" key="12">
    <source>
        <dbReference type="RuleBase" id="RU004520"/>
    </source>
</evidence>
<accession>A0A1I2SRZ7</accession>
<evidence type="ECO:0000313" key="14">
    <source>
        <dbReference type="Proteomes" id="UP000198661"/>
    </source>
</evidence>
<evidence type="ECO:0000256" key="6">
    <source>
        <dbReference type="ARBA" id="ARBA00022576"/>
    </source>
</evidence>
<comment type="subunit">
    <text evidence="3">Homodimer.</text>
</comment>
<evidence type="ECO:0000256" key="7">
    <source>
        <dbReference type="ARBA" id="ARBA00022679"/>
    </source>
</evidence>
<dbReference type="AlphaFoldDB" id="A0A1I2SRZ7"/>
<organism evidence="13 14">
    <name type="scientific">Planifilum fulgidum</name>
    <dbReference type="NCBI Taxonomy" id="201973"/>
    <lineage>
        <taxon>Bacteria</taxon>
        <taxon>Bacillati</taxon>
        <taxon>Bacillota</taxon>
        <taxon>Bacilli</taxon>
        <taxon>Bacillales</taxon>
        <taxon>Thermoactinomycetaceae</taxon>
        <taxon>Planifilum</taxon>
    </lineage>
</organism>
<evidence type="ECO:0000256" key="2">
    <source>
        <dbReference type="ARBA" id="ARBA00009320"/>
    </source>
</evidence>
<keyword evidence="14" id="KW-1185">Reference proteome</keyword>
<dbReference type="Proteomes" id="UP000198661">
    <property type="component" value="Unassembled WGS sequence"/>
</dbReference>
<evidence type="ECO:0000256" key="10">
    <source>
        <dbReference type="RuleBase" id="RU004106"/>
    </source>
</evidence>
<dbReference type="InterPro" id="IPR050571">
    <property type="entry name" value="Class-IV_PLP-Dep_Aminotrnsfr"/>
</dbReference>
<dbReference type="EMBL" id="FOOK01000045">
    <property type="protein sequence ID" value="SFG54599.1"/>
    <property type="molecule type" value="Genomic_DNA"/>
</dbReference>
<dbReference type="Gene3D" id="3.30.470.10">
    <property type="match status" value="1"/>
</dbReference>
<evidence type="ECO:0000256" key="3">
    <source>
        <dbReference type="ARBA" id="ARBA00011738"/>
    </source>
</evidence>
<comment type="cofactor">
    <cofactor evidence="1 11">
        <name>pyridoxal 5'-phosphate</name>
        <dbReference type="ChEBI" id="CHEBI:597326"/>
    </cofactor>
</comment>
<dbReference type="FunFam" id="3.20.10.10:FF:000002">
    <property type="entry name" value="D-alanine aminotransferase"/>
    <property type="match status" value="1"/>
</dbReference>
<evidence type="ECO:0000313" key="13">
    <source>
        <dbReference type="EMBL" id="SFG54599.1"/>
    </source>
</evidence>
<dbReference type="CDD" id="cd01558">
    <property type="entry name" value="D-AAT_like"/>
    <property type="match status" value="1"/>
</dbReference>
<dbReference type="InterPro" id="IPR005784">
    <property type="entry name" value="D_amino_transT"/>
</dbReference>
<name>A0A1I2SRZ7_9BACL</name>
<evidence type="ECO:0000256" key="4">
    <source>
        <dbReference type="ARBA" id="ARBA00012874"/>
    </source>
</evidence>
<dbReference type="InterPro" id="IPR036038">
    <property type="entry name" value="Aminotransferase-like"/>
</dbReference>
<dbReference type="Gene3D" id="3.20.10.10">
    <property type="entry name" value="D-amino Acid Aminotransferase, subunit A, domain 2"/>
    <property type="match status" value="1"/>
</dbReference>
<dbReference type="GO" id="GO:0008652">
    <property type="term" value="P:amino acid biosynthetic process"/>
    <property type="evidence" value="ECO:0007669"/>
    <property type="project" value="UniProtKB-ARBA"/>
</dbReference>
<evidence type="ECO:0000256" key="11">
    <source>
        <dbReference type="RuleBase" id="RU004516"/>
    </source>
</evidence>
<evidence type="ECO:0000256" key="5">
    <source>
        <dbReference type="ARBA" id="ARBA00021779"/>
    </source>
</evidence>
<dbReference type="InterPro" id="IPR018300">
    <property type="entry name" value="Aminotrans_IV_CS"/>
</dbReference>
<dbReference type="GO" id="GO:0047810">
    <property type="term" value="F:D-alanine-2-oxoglutarate aminotransferase activity"/>
    <property type="evidence" value="ECO:0007669"/>
    <property type="project" value="UniProtKB-EC"/>
</dbReference>
<comment type="catalytic activity">
    <reaction evidence="9 12">
        <text>D-alanine + 2-oxoglutarate = D-glutamate + pyruvate</text>
        <dbReference type="Rhea" id="RHEA:15869"/>
        <dbReference type="ChEBI" id="CHEBI:15361"/>
        <dbReference type="ChEBI" id="CHEBI:16810"/>
        <dbReference type="ChEBI" id="CHEBI:29986"/>
        <dbReference type="ChEBI" id="CHEBI:57416"/>
        <dbReference type="EC" id="2.6.1.21"/>
    </reaction>
</comment>
<dbReference type="PANTHER" id="PTHR42743">
    <property type="entry name" value="AMINO-ACID AMINOTRANSFERASE"/>
    <property type="match status" value="1"/>
</dbReference>
<keyword evidence="6" id="KW-0032">Aminotransferase</keyword>
<dbReference type="EC" id="2.6.1.21" evidence="4 12"/>
<dbReference type="InterPro" id="IPR001544">
    <property type="entry name" value="Aminotrans_IV"/>
</dbReference>
<dbReference type="GO" id="GO:0005829">
    <property type="term" value="C:cytosol"/>
    <property type="evidence" value="ECO:0007669"/>
    <property type="project" value="TreeGrafter"/>
</dbReference>
<keyword evidence="7" id="KW-0808">Transferase</keyword>
<evidence type="ECO:0000256" key="1">
    <source>
        <dbReference type="ARBA" id="ARBA00001933"/>
    </source>
</evidence>
<dbReference type="NCBIfam" id="TIGR01121">
    <property type="entry name" value="D_amino_aminoT"/>
    <property type="match status" value="1"/>
</dbReference>
<dbReference type="RefSeq" id="WP_092041528.1">
    <property type="nucleotide sequence ID" value="NZ_FOOK01000045.1"/>
</dbReference>
<reference evidence="13 14" key="1">
    <citation type="submission" date="2016-10" db="EMBL/GenBank/DDBJ databases">
        <authorList>
            <person name="de Groot N.N."/>
        </authorList>
    </citation>
    <scope>NUCLEOTIDE SEQUENCE [LARGE SCALE GENOMIC DNA]</scope>
    <source>
        <strain evidence="13 14">DSM 44945</strain>
    </source>
</reference>